<organism evidence="6 7">
    <name type="scientific">Neomesorhizobium albiziae</name>
    <dbReference type="NCBI Taxonomy" id="335020"/>
    <lineage>
        <taxon>Bacteria</taxon>
        <taxon>Pseudomonadati</taxon>
        <taxon>Pseudomonadota</taxon>
        <taxon>Alphaproteobacteria</taxon>
        <taxon>Hyphomicrobiales</taxon>
        <taxon>Phyllobacteriaceae</taxon>
        <taxon>Neomesorhizobium</taxon>
    </lineage>
</organism>
<feature type="transmembrane region" description="Helical" evidence="4">
    <location>
        <begin position="12"/>
        <end position="33"/>
    </location>
</feature>
<dbReference type="OrthoDB" id="7200137at2"/>
<feature type="transmembrane region" description="Helical" evidence="4">
    <location>
        <begin position="166"/>
        <end position="185"/>
    </location>
</feature>
<feature type="transmembrane region" description="Helical" evidence="4">
    <location>
        <begin position="284"/>
        <end position="304"/>
    </location>
</feature>
<feature type="transmembrane region" description="Helical" evidence="4">
    <location>
        <begin position="374"/>
        <end position="396"/>
    </location>
</feature>
<accession>A0A1I4CUN6</accession>
<dbReference type="Pfam" id="PF07690">
    <property type="entry name" value="MFS_1"/>
    <property type="match status" value="1"/>
</dbReference>
<evidence type="ECO:0000256" key="3">
    <source>
        <dbReference type="ARBA" id="ARBA00023136"/>
    </source>
</evidence>
<evidence type="ECO:0000313" key="7">
    <source>
        <dbReference type="Proteomes" id="UP000323300"/>
    </source>
</evidence>
<dbReference type="GO" id="GO:0022857">
    <property type="term" value="F:transmembrane transporter activity"/>
    <property type="evidence" value="ECO:0007669"/>
    <property type="project" value="InterPro"/>
</dbReference>
<sequence>MPERSVPASAIWALGLTQIIGYGTLYYSFSILAPAMGKEFGLSEGWIFGALSASLFAGSLFAPIAGRWADRYGAGRIMTVGSAAAALALALCAIAPGQTTFVLALLAMELASSFVLYSAAFVAIVQIGAPRPQRSITHLTLIAGFASTLFWPLTSTLHDYLTWREVYLVFAALHLGLCLPIHAWLRRLSHRNAEDRSTLNEDPSTPDVVAIFDPRHQQLVFVLMMTAFAVEGFVLSAVLIHMVPLTEALGLGATGLVVSAMFGPAQVASRFVNMLFGGRLSQTYLAVIAASLLTAGLGVLLATTPWSPGALAFVVLFGLGSGLTSIVGGTLPLELFGRKGYGARLGWVGAARQFTSAFAPFALAMMMARTSVTSALWVLAGVSTAGVIAFFSISLIRRRERLSREVIKHEEVSLIERRKEEAEAI</sequence>
<feature type="domain" description="Major facilitator superfamily (MFS) profile" evidence="5">
    <location>
        <begin position="1"/>
        <end position="398"/>
    </location>
</feature>
<dbReference type="Gene3D" id="1.20.1250.20">
    <property type="entry name" value="MFS general substrate transporter like domains"/>
    <property type="match status" value="1"/>
</dbReference>
<dbReference type="PANTHER" id="PTHR11360:SF308">
    <property type="entry name" value="BLL3089 PROTEIN"/>
    <property type="match status" value="1"/>
</dbReference>
<dbReference type="InterPro" id="IPR011701">
    <property type="entry name" value="MFS"/>
</dbReference>
<dbReference type="SUPFAM" id="SSF103473">
    <property type="entry name" value="MFS general substrate transporter"/>
    <property type="match status" value="1"/>
</dbReference>
<dbReference type="InterPro" id="IPR036259">
    <property type="entry name" value="MFS_trans_sf"/>
</dbReference>
<proteinExistence type="predicted"/>
<feature type="transmembrane region" description="Helical" evidence="4">
    <location>
        <begin position="219"/>
        <end position="243"/>
    </location>
</feature>
<keyword evidence="7" id="KW-1185">Reference proteome</keyword>
<dbReference type="Proteomes" id="UP000323300">
    <property type="component" value="Unassembled WGS sequence"/>
</dbReference>
<feature type="transmembrane region" description="Helical" evidence="4">
    <location>
        <begin position="310"/>
        <end position="333"/>
    </location>
</feature>
<dbReference type="AlphaFoldDB" id="A0A1I4CUN6"/>
<evidence type="ECO:0000256" key="1">
    <source>
        <dbReference type="ARBA" id="ARBA00022692"/>
    </source>
</evidence>
<keyword evidence="2 4" id="KW-1133">Transmembrane helix</keyword>
<feature type="transmembrane region" description="Helical" evidence="4">
    <location>
        <begin position="136"/>
        <end position="154"/>
    </location>
</feature>
<evidence type="ECO:0000313" key="6">
    <source>
        <dbReference type="EMBL" id="SFK84605.1"/>
    </source>
</evidence>
<protein>
    <submittedName>
        <fullName evidence="6">Predicted arabinose efflux permease, MFS family</fullName>
    </submittedName>
</protein>
<feature type="transmembrane region" description="Helical" evidence="4">
    <location>
        <begin position="102"/>
        <end position="124"/>
    </location>
</feature>
<dbReference type="InterPro" id="IPR050327">
    <property type="entry name" value="Proton-linked_MCT"/>
</dbReference>
<dbReference type="RefSeq" id="WP_149762184.1">
    <property type="nucleotide sequence ID" value="NZ_BSPE01000018.1"/>
</dbReference>
<keyword evidence="3 4" id="KW-0472">Membrane</keyword>
<name>A0A1I4CUN6_9HYPH</name>
<feature type="transmembrane region" description="Helical" evidence="4">
    <location>
        <begin position="249"/>
        <end position="272"/>
    </location>
</feature>
<feature type="transmembrane region" description="Helical" evidence="4">
    <location>
        <begin position="45"/>
        <end position="65"/>
    </location>
</feature>
<keyword evidence="1 4" id="KW-0812">Transmembrane</keyword>
<dbReference type="EMBL" id="FOSL01000014">
    <property type="protein sequence ID" value="SFK84605.1"/>
    <property type="molecule type" value="Genomic_DNA"/>
</dbReference>
<feature type="transmembrane region" description="Helical" evidence="4">
    <location>
        <begin position="77"/>
        <end position="96"/>
    </location>
</feature>
<dbReference type="NCBIfam" id="NF033733">
    <property type="entry name" value="MFS_ArsK"/>
    <property type="match status" value="1"/>
</dbReference>
<gene>
    <name evidence="6" type="ORF">SAMN04488498_114112</name>
</gene>
<evidence type="ECO:0000256" key="4">
    <source>
        <dbReference type="SAM" id="Phobius"/>
    </source>
</evidence>
<reference evidence="6 7" key="1">
    <citation type="submission" date="2016-10" db="EMBL/GenBank/DDBJ databases">
        <authorList>
            <person name="Varghese N."/>
            <person name="Submissions S."/>
        </authorList>
    </citation>
    <scope>NUCLEOTIDE SEQUENCE [LARGE SCALE GENOMIC DNA]</scope>
    <source>
        <strain evidence="6 7">DSM 21822</strain>
    </source>
</reference>
<dbReference type="InterPro" id="IPR020846">
    <property type="entry name" value="MFS_dom"/>
</dbReference>
<dbReference type="PANTHER" id="PTHR11360">
    <property type="entry name" value="MONOCARBOXYLATE TRANSPORTER"/>
    <property type="match status" value="1"/>
</dbReference>
<evidence type="ECO:0000259" key="5">
    <source>
        <dbReference type="PROSITE" id="PS50850"/>
    </source>
</evidence>
<evidence type="ECO:0000256" key="2">
    <source>
        <dbReference type="ARBA" id="ARBA00022989"/>
    </source>
</evidence>
<dbReference type="PROSITE" id="PS50850">
    <property type="entry name" value="MFS"/>
    <property type="match status" value="1"/>
</dbReference>